<reference evidence="2 3" key="1">
    <citation type="submission" date="2020-08" db="EMBL/GenBank/DDBJ databases">
        <title>Genomic Encyclopedia of Type Strains, Phase III (KMG-III): the genomes of soil and plant-associated and newly described type strains.</title>
        <authorList>
            <person name="Whitman W."/>
        </authorList>
    </citation>
    <scope>NUCLEOTIDE SEQUENCE [LARGE SCALE GENOMIC DNA]</scope>
    <source>
        <strain evidence="2 3">CECT 3271</strain>
    </source>
</reference>
<dbReference type="Proteomes" id="UP000530412">
    <property type="component" value="Unassembled WGS sequence"/>
</dbReference>
<feature type="region of interest" description="Disordered" evidence="1">
    <location>
        <begin position="558"/>
        <end position="633"/>
    </location>
</feature>
<feature type="compositionally biased region" description="Low complexity" evidence="1">
    <location>
        <begin position="570"/>
        <end position="582"/>
    </location>
</feature>
<dbReference type="RefSeq" id="WP_142191310.1">
    <property type="nucleotide sequence ID" value="NZ_BMSU01000006.1"/>
</dbReference>
<proteinExistence type="predicted"/>
<dbReference type="AlphaFoldDB" id="A0AA40SD94"/>
<sequence length="633" mass="65261">MSTQTELQASGGVTQALVAALDQIHSAITARMVGPDGKPSGTAVYMHLPVGYPIDPTMYSFPWTPAGGSTSAAVTSDGRFAPATPAAEPAAAATTPAAALAAVPPKPDPQLQHSLQAAAFTSNLVDEMLMVTKNGIAVAWPNRKVSFAYKTALVGMQAEEVPPPSPEIQARIDAAKKTLFTFDADGNMTGYSRKYEIYNKNRKAYEDAVSDFANAFAAATTDPVQGQSWPVTSAKYKGAVDRARADLFAMGGQEVEDAIATTQSIGSSAAASFIAQARTLFDSYQLGLAGAVAVNVPYSYIDPSSWWDRKNKDFGTVEVHVESSRLTSGTAGGSTSFGRSFYDNSSSSTSGSVGYGIGFFGASANASHAKSSAVSGMHTDSASWSSFRDETSNATVDFEWFMATIRRPWMLGDLFHMDGWHIVGKPKGCISDGTVDGQLPPAGTDKLLPMVPKGFVVIRNVKISADNWGAAGESFQKAVADASSNTSSSSTSFGGSVGYMGLGGSVQHSESESHGVFESSSSSGHGWNFHREGQRGTLEIHGSQIVGWVGEITPLAPKVDAPQSEKPKDTSGGQAAPAAPASTPTPAPAPAAPATPPAAGTPSAPAAPAAAPEQPAAGTPPAAGTQTPATPPA</sequence>
<feature type="region of interest" description="Disordered" evidence="1">
    <location>
        <begin position="504"/>
        <end position="531"/>
    </location>
</feature>
<evidence type="ECO:0000313" key="2">
    <source>
        <dbReference type="EMBL" id="MBA8944384.1"/>
    </source>
</evidence>
<evidence type="ECO:0000313" key="3">
    <source>
        <dbReference type="Proteomes" id="UP000530412"/>
    </source>
</evidence>
<feature type="compositionally biased region" description="Pro residues" evidence="1">
    <location>
        <begin position="583"/>
        <end position="596"/>
    </location>
</feature>
<name>A0AA40SD94_9ACTN</name>
<comment type="caution">
    <text evidence="2">The sequence shown here is derived from an EMBL/GenBank/DDBJ whole genome shotgun (WGS) entry which is preliminary data.</text>
</comment>
<evidence type="ECO:0000256" key="1">
    <source>
        <dbReference type="SAM" id="MobiDB-lite"/>
    </source>
</evidence>
<accession>A0AA40SD94</accession>
<dbReference type="EMBL" id="JACJIE010000005">
    <property type="protein sequence ID" value="MBA8944384.1"/>
    <property type="molecule type" value="Genomic_DNA"/>
</dbReference>
<organism evidence="2 3">
    <name type="scientific">Streptomyces calvus</name>
    <dbReference type="NCBI Taxonomy" id="67282"/>
    <lineage>
        <taxon>Bacteria</taxon>
        <taxon>Bacillati</taxon>
        <taxon>Actinomycetota</taxon>
        <taxon>Actinomycetes</taxon>
        <taxon>Kitasatosporales</taxon>
        <taxon>Streptomycetaceae</taxon>
        <taxon>Streptomyces</taxon>
    </lineage>
</organism>
<gene>
    <name evidence="2" type="ORF">FHS33_002822</name>
</gene>
<feature type="compositionally biased region" description="Low complexity" evidence="1">
    <location>
        <begin position="597"/>
        <end position="633"/>
    </location>
</feature>
<protein>
    <submittedName>
        <fullName evidence="2">Uncharacterized protein</fullName>
    </submittedName>
</protein>
<feature type="compositionally biased region" description="Low complexity" evidence="1">
    <location>
        <begin position="516"/>
        <end position="526"/>
    </location>
</feature>